<name>A0A2I0B494_9ASPA</name>
<dbReference type="EMBL" id="KZ451916">
    <property type="protein sequence ID" value="PKA62617.1"/>
    <property type="molecule type" value="Genomic_DNA"/>
</dbReference>
<proteinExistence type="predicted"/>
<organism evidence="1 2">
    <name type="scientific">Apostasia shenzhenica</name>
    <dbReference type="NCBI Taxonomy" id="1088818"/>
    <lineage>
        <taxon>Eukaryota</taxon>
        <taxon>Viridiplantae</taxon>
        <taxon>Streptophyta</taxon>
        <taxon>Embryophyta</taxon>
        <taxon>Tracheophyta</taxon>
        <taxon>Spermatophyta</taxon>
        <taxon>Magnoliopsida</taxon>
        <taxon>Liliopsida</taxon>
        <taxon>Asparagales</taxon>
        <taxon>Orchidaceae</taxon>
        <taxon>Apostasioideae</taxon>
        <taxon>Apostasia</taxon>
    </lineage>
</organism>
<dbReference type="AlphaFoldDB" id="A0A2I0B494"/>
<protein>
    <submittedName>
        <fullName evidence="1">Uncharacterized protein</fullName>
    </submittedName>
</protein>
<evidence type="ECO:0000313" key="1">
    <source>
        <dbReference type="EMBL" id="PKA62617.1"/>
    </source>
</evidence>
<accession>A0A2I0B494</accession>
<reference evidence="1 2" key="1">
    <citation type="journal article" date="2017" name="Nature">
        <title>The Apostasia genome and the evolution of orchids.</title>
        <authorList>
            <person name="Zhang G.Q."/>
            <person name="Liu K.W."/>
            <person name="Li Z."/>
            <person name="Lohaus R."/>
            <person name="Hsiao Y.Y."/>
            <person name="Niu S.C."/>
            <person name="Wang J.Y."/>
            <person name="Lin Y.C."/>
            <person name="Xu Q."/>
            <person name="Chen L.J."/>
            <person name="Yoshida K."/>
            <person name="Fujiwara S."/>
            <person name="Wang Z.W."/>
            <person name="Zhang Y.Q."/>
            <person name="Mitsuda N."/>
            <person name="Wang M."/>
            <person name="Liu G.H."/>
            <person name="Pecoraro L."/>
            <person name="Huang H.X."/>
            <person name="Xiao X.J."/>
            <person name="Lin M."/>
            <person name="Wu X.Y."/>
            <person name="Wu W.L."/>
            <person name="Chen Y.Y."/>
            <person name="Chang S.B."/>
            <person name="Sakamoto S."/>
            <person name="Ohme-Takagi M."/>
            <person name="Yagi M."/>
            <person name="Zeng S.J."/>
            <person name="Shen C.Y."/>
            <person name="Yeh C.M."/>
            <person name="Luo Y.B."/>
            <person name="Tsai W.C."/>
            <person name="Van de Peer Y."/>
            <person name="Liu Z.J."/>
        </authorList>
    </citation>
    <scope>NUCLEOTIDE SEQUENCE [LARGE SCALE GENOMIC DNA]</scope>
    <source>
        <strain evidence="2">cv. Shenzhen</strain>
        <tissue evidence="1">Stem</tissue>
    </source>
</reference>
<dbReference type="Proteomes" id="UP000236161">
    <property type="component" value="Unassembled WGS sequence"/>
</dbReference>
<keyword evidence="2" id="KW-1185">Reference proteome</keyword>
<evidence type="ECO:0000313" key="2">
    <source>
        <dbReference type="Proteomes" id="UP000236161"/>
    </source>
</evidence>
<sequence>MMAWALSATHLSLEESAAVRGCRNLLMLVLFWGRVSIRKSAELGEVDCDRRYLVPSCPGLQGIILDHRGRWLVESSCPRFDLGQWSCKTGS</sequence>
<gene>
    <name evidence="1" type="ORF">AXF42_Ash012204</name>
</gene>